<feature type="region of interest" description="Disordered" evidence="1">
    <location>
        <begin position="1"/>
        <end position="26"/>
    </location>
</feature>
<organism evidence="2 3">
    <name type="scientific">Pleurodeles waltl</name>
    <name type="common">Iberian ribbed newt</name>
    <dbReference type="NCBI Taxonomy" id="8319"/>
    <lineage>
        <taxon>Eukaryota</taxon>
        <taxon>Metazoa</taxon>
        <taxon>Chordata</taxon>
        <taxon>Craniata</taxon>
        <taxon>Vertebrata</taxon>
        <taxon>Euteleostomi</taxon>
        <taxon>Amphibia</taxon>
        <taxon>Batrachia</taxon>
        <taxon>Caudata</taxon>
        <taxon>Salamandroidea</taxon>
        <taxon>Salamandridae</taxon>
        <taxon>Pleurodelinae</taxon>
        <taxon>Pleurodeles</taxon>
    </lineage>
</organism>
<proteinExistence type="predicted"/>
<dbReference type="EMBL" id="JANPWB010000016">
    <property type="protein sequence ID" value="KAJ1081675.1"/>
    <property type="molecule type" value="Genomic_DNA"/>
</dbReference>
<gene>
    <name evidence="2" type="ORF">NDU88_001853</name>
</gene>
<evidence type="ECO:0000256" key="1">
    <source>
        <dbReference type="SAM" id="MobiDB-lite"/>
    </source>
</evidence>
<comment type="caution">
    <text evidence="2">The sequence shown here is derived from an EMBL/GenBank/DDBJ whole genome shotgun (WGS) entry which is preliminary data.</text>
</comment>
<reference evidence="2" key="1">
    <citation type="journal article" date="2022" name="bioRxiv">
        <title>Sequencing and chromosome-scale assembly of the giantPleurodeles waltlgenome.</title>
        <authorList>
            <person name="Brown T."/>
            <person name="Elewa A."/>
            <person name="Iarovenko S."/>
            <person name="Subramanian E."/>
            <person name="Araus A.J."/>
            <person name="Petzold A."/>
            <person name="Susuki M."/>
            <person name="Suzuki K.-i.T."/>
            <person name="Hayashi T."/>
            <person name="Toyoda A."/>
            <person name="Oliveira C."/>
            <person name="Osipova E."/>
            <person name="Leigh N.D."/>
            <person name="Simon A."/>
            <person name="Yun M.H."/>
        </authorList>
    </citation>
    <scope>NUCLEOTIDE SEQUENCE</scope>
    <source>
        <strain evidence="2">20211129_DDA</strain>
        <tissue evidence="2">Liver</tissue>
    </source>
</reference>
<name>A0AAV7KRC2_PLEWA</name>
<dbReference type="Proteomes" id="UP001066276">
    <property type="component" value="Chromosome 12"/>
</dbReference>
<feature type="compositionally biased region" description="Polar residues" evidence="1">
    <location>
        <begin position="13"/>
        <end position="26"/>
    </location>
</feature>
<protein>
    <submittedName>
        <fullName evidence="2">Uncharacterized protein</fullName>
    </submittedName>
</protein>
<dbReference type="AlphaFoldDB" id="A0AAV7KRC2"/>
<evidence type="ECO:0000313" key="3">
    <source>
        <dbReference type="Proteomes" id="UP001066276"/>
    </source>
</evidence>
<accession>A0AAV7KRC2</accession>
<sequence length="96" mass="10324">MATSVSEDPKGESSFQEKLTSPTAQAKNEAYTLAMAYRFAWLEQTDESDALEPNPQGHSEAEAKALTQELSLMLVAGSDEESLDAHALPQTPPSKA</sequence>
<feature type="region of interest" description="Disordered" evidence="1">
    <location>
        <begin position="76"/>
        <end position="96"/>
    </location>
</feature>
<evidence type="ECO:0000313" key="2">
    <source>
        <dbReference type="EMBL" id="KAJ1081675.1"/>
    </source>
</evidence>
<keyword evidence="3" id="KW-1185">Reference proteome</keyword>